<keyword evidence="2" id="KW-1185">Reference proteome</keyword>
<sequence length="82" mass="9225">MSSTDDKMTIYLLANGTLRIVEGKWQHRTSTHASFDAWAALYAQLAGTVEWWDFAEAAAAVRAHLDVLRVRKTRPAPPQCPR</sequence>
<evidence type="ECO:0000313" key="2">
    <source>
        <dbReference type="Proteomes" id="UP000825701"/>
    </source>
</evidence>
<dbReference type="KEGG" id="cmet:K6K41_23590"/>
<evidence type="ECO:0000313" key="1">
    <source>
        <dbReference type="EMBL" id="QZN99644.1"/>
    </source>
</evidence>
<organism evidence="1 2">
    <name type="scientific">Chenggangzhangella methanolivorans</name>
    <dbReference type="NCBI Taxonomy" id="1437009"/>
    <lineage>
        <taxon>Bacteria</taxon>
        <taxon>Pseudomonadati</taxon>
        <taxon>Pseudomonadota</taxon>
        <taxon>Alphaproteobacteria</taxon>
        <taxon>Hyphomicrobiales</taxon>
        <taxon>Methylopilaceae</taxon>
        <taxon>Chenggangzhangella</taxon>
    </lineage>
</organism>
<dbReference type="AlphaFoldDB" id="A0A9E6UPE0"/>
<accession>A0A9E6UPE0</accession>
<dbReference type="RefSeq" id="WP_261402736.1">
    <property type="nucleotide sequence ID" value="NZ_CP081869.1"/>
</dbReference>
<reference evidence="1" key="1">
    <citation type="submission" date="2021-08" db="EMBL/GenBank/DDBJ databases">
        <authorList>
            <person name="Zhang H."/>
            <person name="Xu M."/>
            <person name="Yu Z."/>
            <person name="Yang L."/>
            <person name="Cai Y."/>
        </authorList>
    </citation>
    <scope>NUCLEOTIDE SEQUENCE</scope>
    <source>
        <strain evidence="1">CHL1</strain>
    </source>
</reference>
<gene>
    <name evidence="1" type="ORF">K6K41_23590</name>
</gene>
<dbReference type="EMBL" id="CP081869">
    <property type="protein sequence ID" value="QZN99644.1"/>
    <property type="molecule type" value="Genomic_DNA"/>
</dbReference>
<name>A0A9E6UPE0_9HYPH</name>
<dbReference type="Proteomes" id="UP000825701">
    <property type="component" value="Chromosome"/>
</dbReference>
<protein>
    <submittedName>
        <fullName evidence="1">Uncharacterized protein</fullName>
    </submittedName>
</protein>
<proteinExistence type="predicted"/>